<proteinExistence type="predicted"/>
<evidence type="ECO:0000313" key="2">
    <source>
        <dbReference type="Proteomes" id="UP000299102"/>
    </source>
</evidence>
<keyword evidence="2" id="KW-1185">Reference proteome</keyword>
<accession>A0A4C1TX40</accession>
<dbReference type="Proteomes" id="UP000299102">
    <property type="component" value="Unassembled WGS sequence"/>
</dbReference>
<dbReference type="AlphaFoldDB" id="A0A4C1TX40"/>
<gene>
    <name evidence="1" type="ORF">EVAR_13021_1</name>
</gene>
<protein>
    <submittedName>
        <fullName evidence="1">Uncharacterized protein</fullName>
    </submittedName>
</protein>
<reference evidence="1 2" key="1">
    <citation type="journal article" date="2019" name="Commun. Biol.">
        <title>The bagworm genome reveals a unique fibroin gene that provides high tensile strength.</title>
        <authorList>
            <person name="Kono N."/>
            <person name="Nakamura H."/>
            <person name="Ohtoshi R."/>
            <person name="Tomita M."/>
            <person name="Numata K."/>
            <person name="Arakawa K."/>
        </authorList>
    </citation>
    <scope>NUCLEOTIDE SEQUENCE [LARGE SCALE GENOMIC DNA]</scope>
</reference>
<evidence type="ECO:0000313" key="1">
    <source>
        <dbReference type="EMBL" id="GBP18560.1"/>
    </source>
</evidence>
<name>A0A4C1TX40_EUMVA</name>
<organism evidence="1 2">
    <name type="scientific">Eumeta variegata</name>
    <name type="common">Bagworm moth</name>
    <name type="synonym">Eumeta japonica</name>
    <dbReference type="NCBI Taxonomy" id="151549"/>
    <lineage>
        <taxon>Eukaryota</taxon>
        <taxon>Metazoa</taxon>
        <taxon>Ecdysozoa</taxon>
        <taxon>Arthropoda</taxon>
        <taxon>Hexapoda</taxon>
        <taxon>Insecta</taxon>
        <taxon>Pterygota</taxon>
        <taxon>Neoptera</taxon>
        <taxon>Endopterygota</taxon>
        <taxon>Lepidoptera</taxon>
        <taxon>Glossata</taxon>
        <taxon>Ditrysia</taxon>
        <taxon>Tineoidea</taxon>
        <taxon>Psychidae</taxon>
        <taxon>Oiketicinae</taxon>
        <taxon>Eumeta</taxon>
    </lineage>
</organism>
<sequence>MRSELGKAVTNRVLKDLAKFFCTSGFFERSTSNGIVFSNFTSLRRLPATGQIQDAGGSFRIFRCDVAGFTATVTTGNYPCDAAFQRAESDFMLPLVLAMLVSRQCAGCRRRSASTRNIPVPIPIPIPINSPVIAQTENIPYESCYDSIVGGDEIPWEEKIVRLESGDKVVSYDSGVVKVTSPNGDVEYTAVPWAGVGPKKKHVYVCDCDGGTLDVRNAEPL</sequence>
<dbReference type="EMBL" id="BGZK01000098">
    <property type="protein sequence ID" value="GBP18560.1"/>
    <property type="molecule type" value="Genomic_DNA"/>
</dbReference>
<comment type="caution">
    <text evidence="1">The sequence shown here is derived from an EMBL/GenBank/DDBJ whole genome shotgun (WGS) entry which is preliminary data.</text>
</comment>